<dbReference type="EMBL" id="MFPU01000036">
    <property type="protein sequence ID" value="OGH69567.1"/>
    <property type="molecule type" value="Genomic_DNA"/>
</dbReference>
<proteinExistence type="predicted"/>
<dbReference type="AlphaFoldDB" id="A0A1F6MD30"/>
<accession>A0A1F6MD30</accession>
<name>A0A1F6MD30_9BACT</name>
<evidence type="ECO:0000313" key="1">
    <source>
        <dbReference type="EMBL" id="OGH69567.1"/>
    </source>
</evidence>
<reference evidence="1 2" key="1">
    <citation type="journal article" date="2016" name="Nat. Commun.">
        <title>Thousands of microbial genomes shed light on interconnected biogeochemical processes in an aquifer system.</title>
        <authorList>
            <person name="Anantharaman K."/>
            <person name="Brown C.T."/>
            <person name="Hug L.A."/>
            <person name="Sharon I."/>
            <person name="Castelle C.J."/>
            <person name="Probst A.J."/>
            <person name="Thomas B.C."/>
            <person name="Singh A."/>
            <person name="Wilkins M.J."/>
            <person name="Karaoz U."/>
            <person name="Brodie E.L."/>
            <person name="Williams K.H."/>
            <person name="Hubbard S.S."/>
            <person name="Banfield J.F."/>
        </authorList>
    </citation>
    <scope>NUCLEOTIDE SEQUENCE [LARGE SCALE GENOMIC DNA]</scope>
</reference>
<organism evidence="1 2">
    <name type="scientific">Candidatus Magasanikbacteria bacterium RIFCSPHIGHO2_01_FULL_47_8</name>
    <dbReference type="NCBI Taxonomy" id="1798673"/>
    <lineage>
        <taxon>Bacteria</taxon>
        <taxon>Candidatus Magasanikiibacteriota</taxon>
    </lineage>
</organism>
<comment type="caution">
    <text evidence="1">The sequence shown here is derived from an EMBL/GenBank/DDBJ whole genome shotgun (WGS) entry which is preliminary data.</text>
</comment>
<gene>
    <name evidence="1" type="ORF">A2754_04050</name>
</gene>
<protein>
    <submittedName>
        <fullName evidence="1">Uncharacterized protein</fullName>
    </submittedName>
</protein>
<evidence type="ECO:0000313" key="2">
    <source>
        <dbReference type="Proteomes" id="UP000177953"/>
    </source>
</evidence>
<dbReference type="Proteomes" id="UP000177953">
    <property type="component" value="Unassembled WGS sequence"/>
</dbReference>
<sequence>MGKKTTLALPPKQVSSELVSENEARLRVEKAIIENDVTEPGSHLVYHVFPHHTDKDQIHIFRLVRNNGTEEVLFRIYYSPLIP</sequence>